<sequence length="434" mass="46136">MREERQLTPAHHLEDLLTRSQNPFDVSDAVLDRLRSAVMYRVELHGWRHRNAPARTLRCSSFRHIFLLADGSSLLLWELCYDSEAGDAGELCEVYDNEESLRRSERRVHRWMGGPEDADGTEEADGGEVGEGTEGAGELGGAGCPEETAGWRAPDEDPDDRYEDEDEDGSLASDDDLAGLFGELPPGVGGFGSGGSVPLGPGNGTFGSDGGMLGPDGGVLGPESGVFGPDGGMLGPESGVFGPDGGMLGPESGVFGGGARGFDGFGFGSRAFEDALADSLRSEGLGAEDLDDLDSVAERGAGPARISFDFLIMATGAPGHREYAERGSADHARRLLRRAENEDRPGDETLRLLNRALGHQILHVPGPLSQAGESQVWCSVYEHAFLLPDGSEVSLYELEHNLSGTGRLVCEVYLEESGAGQAAHRLARDRGIDL</sequence>
<dbReference type="Proteomes" id="UP001214441">
    <property type="component" value="Unassembled WGS sequence"/>
</dbReference>
<proteinExistence type="predicted"/>
<evidence type="ECO:0000313" key="3">
    <source>
        <dbReference type="Proteomes" id="UP001214441"/>
    </source>
</evidence>
<feature type="compositionally biased region" description="Gly residues" evidence="1">
    <location>
        <begin position="187"/>
        <end position="220"/>
    </location>
</feature>
<feature type="compositionally biased region" description="Gly residues" evidence="1">
    <location>
        <begin position="129"/>
        <end position="143"/>
    </location>
</feature>
<feature type="region of interest" description="Disordered" evidence="1">
    <location>
        <begin position="105"/>
        <end position="247"/>
    </location>
</feature>
<comment type="caution">
    <text evidence="2">The sequence shown here is derived from an EMBL/GenBank/DDBJ whole genome shotgun (WGS) entry which is preliminary data.</text>
</comment>
<dbReference type="EMBL" id="JANCPR020000003">
    <property type="protein sequence ID" value="MDJ1131123.1"/>
    <property type="molecule type" value="Genomic_DNA"/>
</dbReference>
<dbReference type="RefSeq" id="WP_274045221.1">
    <property type="nucleotide sequence ID" value="NZ_JANCPR020000003.1"/>
</dbReference>
<evidence type="ECO:0000313" key="2">
    <source>
        <dbReference type="EMBL" id="MDJ1131123.1"/>
    </source>
</evidence>
<dbReference type="InterPro" id="IPR046195">
    <property type="entry name" value="DUF6227"/>
</dbReference>
<evidence type="ECO:0000256" key="1">
    <source>
        <dbReference type="SAM" id="MobiDB-lite"/>
    </source>
</evidence>
<gene>
    <name evidence="2" type="ORF">NMN56_003955</name>
</gene>
<feature type="compositionally biased region" description="Acidic residues" evidence="1">
    <location>
        <begin position="156"/>
        <end position="177"/>
    </location>
</feature>
<feature type="compositionally biased region" description="Acidic residues" evidence="1">
    <location>
        <begin position="116"/>
        <end position="128"/>
    </location>
</feature>
<reference evidence="2 3" key="1">
    <citation type="submission" date="2023-05" db="EMBL/GenBank/DDBJ databases">
        <title>Streptantibioticus silvisoli sp. nov., acidotolerant actinomycetes 1 from pine litter.</title>
        <authorList>
            <person name="Swiecimska M."/>
            <person name="Golinska P."/>
            <person name="Sangal V."/>
            <person name="Wachnowicz B."/>
            <person name="Goodfellow M."/>
        </authorList>
    </citation>
    <scope>NUCLEOTIDE SEQUENCE [LARGE SCALE GENOMIC DNA]</scope>
    <source>
        <strain evidence="2 3">DSM 42109</strain>
    </source>
</reference>
<name>A0ABT6ZPY7_9ACTN</name>
<dbReference type="Pfam" id="PF19738">
    <property type="entry name" value="DUF6227"/>
    <property type="match status" value="2"/>
</dbReference>
<organism evidence="2 3">
    <name type="scientific">Streptomyces iconiensis</name>
    <dbReference type="NCBI Taxonomy" id="1384038"/>
    <lineage>
        <taxon>Bacteria</taxon>
        <taxon>Bacillati</taxon>
        <taxon>Actinomycetota</taxon>
        <taxon>Actinomycetes</taxon>
        <taxon>Kitasatosporales</taxon>
        <taxon>Streptomycetaceae</taxon>
        <taxon>Streptomyces</taxon>
    </lineage>
</organism>
<accession>A0ABT6ZPY7</accession>
<keyword evidence="3" id="KW-1185">Reference proteome</keyword>
<protein>
    <submittedName>
        <fullName evidence="2">DUF6227 family protein</fullName>
    </submittedName>
</protein>